<protein>
    <submittedName>
        <fullName evidence="1">Uncharacterized protein</fullName>
    </submittedName>
</protein>
<proteinExistence type="predicted"/>
<dbReference type="AlphaFoldDB" id="V6LE33"/>
<dbReference type="GeneID" id="94300111"/>
<evidence type="ECO:0000313" key="3">
    <source>
        <dbReference type="Proteomes" id="UP000018208"/>
    </source>
</evidence>
<keyword evidence="3" id="KW-1185">Reference proteome</keyword>
<accession>V6LE33</accession>
<evidence type="ECO:0000313" key="1">
    <source>
        <dbReference type="EMBL" id="EST42727.1"/>
    </source>
</evidence>
<dbReference type="Proteomes" id="UP000018208">
    <property type="component" value="Unassembled WGS sequence"/>
</dbReference>
<dbReference type="RefSeq" id="XP_067762662.1">
    <property type="nucleotide sequence ID" value="XM_067909906.1"/>
</dbReference>
<gene>
    <name evidence="2" type="ORF">SS50377_26088</name>
    <name evidence="1" type="ORF">SS50377_ee041</name>
</gene>
<dbReference type="KEGG" id="ssao:94300111"/>
<organism evidence="1">
    <name type="scientific">Spironucleus salmonicida</name>
    <dbReference type="NCBI Taxonomy" id="348837"/>
    <lineage>
        <taxon>Eukaryota</taxon>
        <taxon>Metamonada</taxon>
        <taxon>Diplomonadida</taxon>
        <taxon>Hexamitidae</taxon>
        <taxon>Hexamitinae</taxon>
        <taxon>Spironucleus</taxon>
    </lineage>
</organism>
<reference evidence="2" key="2">
    <citation type="submission" date="2020-12" db="EMBL/GenBank/DDBJ databases">
        <title>New Spironucleus salmonicida genome in near-complete chromosomes.</title>
        <authorList>
            <person name="Xu F."/>
            <person name="Kurt Z."/>
            <person name="Jimenez-Gonzalez A."/>
            <person name="Astvaldsson A."/>
            <person name="Andersson J.O."/>
            <person name="Svard S.G."/>
        </authorList>
    </citation>
    <scope>NUCLEOTIDE SEQUENCE</scope>
    <source>
        <strain evidence="2">ATCC 50377</strain>
    </source>
</reference>
<name>V6LE33_9EUKA</name>
<reference evidence="1 2" key="1">
    <citation type="journal article" date="2014" name="PLoS Genet.">
        <title>The Genome of Spironucleus salmonicida Highlights a Fish Pathogen Adapted to Fluctuating Environments.</title>
        <authorList>
            <person name="Xu F."/>
            <person name="Jerlstrom-Hultqvist J."/>
            <person name="Einarsson E."/>
            <person name="Astvaldsson A."/>
            <person name="Svard S.G."/>
            <person name="Andersson J.O."/>
        </authorList>
    </citation>
    <scope>NUCLEOTIDE SEQUENCE</scope>
    <source>
        <strain evidence="2">ATCC 50377</strain>
    </source>
</reference>
<dbReference type="EMBL" id="AUWU02000006">
    <property type="protein sequence ID" value="KAH0571889.1"/>
    <property type="molecule type" value="Genomic_DNA"/>
</dbReference>
<evidence type="ECO:0000313" key="2">
    <source>
        <dbReference type="EMBL" id="KAH0571889.1"/>
    </source>
</evidence>
<dbReference type="EMBL" id="KI546156">
    <property type="protein sequence ID" value="EST42727.1"/>
    <property type="molecule type" value="Genomic_DNA"/>
</dbReference>
<dbReference type="VEuPathDB" id="GiardiaDB:SS50377_26088"/>
<sequence>MKILVINLKKLRYLVKVVPQIIKPCEVYAYTLQLPDSYNIVNSYFADRNYCNYNLVAITYLSNQFIVHYHIITILVKSACINYSSPFTLITANQLYSDISANSWHKINITSRRYFFQYYLQKLPKLSSFIISYQPHVREQLLVRLSQQYSPEIKYYYYM</sequence>